<dbReference type="Pfam" id="PF10605">
    <property type="entry name" value="3HBOH"/>
    <property type="match status" value="1"/>
</dbReference>
<evidence type="ECO:0000313" key="4">
    <source>
        <dbReference type="EMBL" id="GHC80831.1"/>
    </source>
</evidence>
<dbReference type="Proteomes" id="UP000626210">
    <property type="component" value="Unassembled WGS sequence"/>
</dbReference>
<comment type="similarity">
    <text evidence="2">Belongs to the D-(-)-3-hydroxybutyrate oligomer hydrolase family.</text>
</comment>
<dbReference type="HAMAP" id="MF_01906">
    <property type="entry name" value="3HBOH"/>
    <property type="match status" value="1"/>
</dbReference>
<organism evidence="4 5">
    <name type="scientific">Pseudorhodoferax aquiterrae</name>
    <dbReference type="NCBI Taxonomy" id="747304"/>
    <lineage>
        <taxon>Bacteria</taxon>
        <taxon>Pseudomonadati</taxon>
        <taxon>Pseudomonadota</taxon>
        <taxon>Betaproteobacteria</taxon>
        <taxon>Burkholderiales</taxon>
        <taxon>Comamonadaceae</taxon>
    </lineage>
</organism>
<feature type="signal peptide" evidence="3">
    <location>
        <begin position="1"/>
        <end position="15"/>
    </location>
</feature>
<keyword evidence="5" id="KW-1185">Reference proteome</keyword>
<feature type="active site" description="Charge relay system" evidence="2">
    <location>
        <position position="298"/>
    </location>
</feature>
<evidence type="ECO:0000313" key="5">
    <source>
        <dbReference type="Proteomes" id="UP000626210"/>
    </source>
</evidence>
<dbReference type="EMBL" id="BMYK01000005">
    <property type="protein sequence ID" value="GHC80831.1"/>
    <property type="molecule type" value="Genomic_DNA"/>
</dbReference>
<accession>A0ABQ3G101</accession>
<evidence type="ECO:0000256" key="3">
    <source>
        <dbReference type="SAM" id="SignalP"/>
    </source>
</evidence>
<dbReference type="GO" id="GO:0016787">
    <property type="term" value="F:hydrolase activity"/>
    <property type="evidence" value="ECO:0007669"/>
    <property type="project" value="UniProtKB-KW"/>
</dbReference>
<comment type="function">
    <text evidence="2">Participates in the degradation of poly-3-hydroxybutyrate (PHB). It works downstream of poly(3-hydroxybutyrate) depolymerase, hydrolyzing D(-)-3-hydroxybutyrate oligomers of various length (3HB-oligomers) into 3HB-monomers.</text>
</comment>
<gene>
    <name evidence="4" type="ORF">GCM10007320_22820</name>
</gene>
<keyword evidence="1 2" id="KW-0378">Hydrolase</keyword>
<name>A0ABQ3G101_9BURK</name>
<evidence type="ECO:0000256" key="1">
    <source>
        <dbReference type="ARBA" id="ARBA00022801"/>
    </source>
</evidence>
<protein>
    <submittedName>
        <fullName evidence="4">D-(-)-3-hydroxybutyrate oligomer hydrolase</fullName>
    </submittedName>
</protein>
<comment type="catalytic activity">
    <reaction evidence="2">
        <text>(3R)-hydroxybutanoate dimer + H2O = 2 (R)-3-hydroxybutanoate + H(+)</text>
        <dbReference type="Rhea" id="RHEA:10172"/>
        <dbReference type="ChEBI" id="CHEBI:10979"/>
        <dbReference type="ChEBI" id="CHEBI:10983"/>
        <dbReference type="ChEBI" id="CHEBI:15377"/>
        <dbReference type="ChEBI" id="CHEBI:15378"/>
        <dbReference type="EC" id="3.1.1.22"/>
    </reaction>
</comment>
<evidence type="ECO:0000256" key="2">
    <source>
        <dbReference type="HAMAP-Rule" id="MF_01906"/>
    </source>
</evidence>
<sequence length="697" mass="71895">MPLCAVALAAATLLAACGGDDGPKANVKPEFVGTVTMLEYDGGQDDLLTAGLGKTGLAGAAPGYADAAAPRADELRRNAIYNNYRALLDMTAAGGYGVLYGPNVALDGSASLGEGKVAGGEYIAYSDDGTGRRNVTLMVQVPNSFDAKQPCIVTATSSGSRGVYGAISAGEWALKRGCAVAYTDKGTGAAPHDLSNDTVPLIDGTRAASGAAGTSAAFRAALTDSERAAFNAATPNRFAFKHAHSQQNPEKDWGRFTLQAVQFAFYVLNERLGERAADGTRRQTFTRGNTLVIASSISNGGGAALAAAELDDAGWIDAVAVSEPAVELPADPGVSIRRGSAAVPVSAKTLVDFTTYAQVFQSCAALAPSLSAAPFQSSYVTLVGAVATQRCTSLKAKGLLTAADTASQAEEALAKLQSYGWEREAQVLHPSLAGSEVAPAVAVTFANALARAGVQDRLCGYGYAGASALGVPQPLDAATLATLFATGNGVPPQPNSVQLINENAVGGAARDLLSRSPSTNAFDMNLDGALCLRNLVEGNDAWAQRLKAGVDETRRNGNLRGRPAVIVHGRADALLPASHTSRPYTALNKRVEGAASKLSYIEVTNAQHFDFFNQAFPGYDNRYIPLHVYLNRALDAVWANLKNGTALPPSQVVRTVPRGGTPGAAPAITAANVPAIAATPAAADRIDYATGVLTIPD</sequence>
<proteinExistence type="inferred from homology"/>
<reference evidence="5" key="1">
    <citation type="journal article" date="2019" name="Int. J. Syst. Evol. Microbiol.">
        <title>The Global Catalogue of Microorganisms (GCM) 10K type strain sequencing project: providing services to taxonomists for standard genome sequencing and annotation.</title>
        <authorList>
            <consortium name="The Broad Institute Genomics Platform"/>
            <consortium name="The Broad Institute Genome Sequencing Center for Infectious Disease"/>
            <person name="Wu L."/>
            <person name="Ma J."/>
        </authorList>
    </citation>
    <scope>NUCLEOTIDE SEQUENCE [LARGE SCALE GENOMIC DNA]</scope>
    <source>
        <strain evidence="5">KCTC 23314</strain>
    </source>
</reference>
<comment type="caution">
    <text evidence="4">The sequence shown here is derived from an EMBL/GenBank/DDBJ whole genome shotgun (WGS) entry which is preliminary data.</text>
</comment>
<feature type="chain" id="PRO_5046377550" evidence="3">
    <location>
        <begin position="16"/>
        <end position="697"/>
    </location>
</feature>
<dbReference type="InterPro" id="IPR016582">
    <property type="entry name" value="OHBut_olig_hydro_put"/>
</dbReference>
<keyword evidence="3" id="KW-0732">Signal</keyword>
<comment type="pathway">
    <text evidence="2">Lipid metabolism; butanoate metabolism.</text>
</comment>
<dbReference type="PIRSF" id="PIRSF011409">
    <property type="entry name" value="HObutyrate_olig_hydrol"/>
    <property type="match status" value="1"/>
</dbReference>